<reference evidence="1" key="2">
    <citation type="journal article" date="2022" name="Microbiol. Resour. Announc.">
        <title>Whole-Genome Sequence of Entomortierella parvispora E1425, a Mucoromycotan Fungus Associated with Burkholderiaceae-Related Endosymbiotic Bacteria.</title>
        <authorList>
            <person name="Herlambang A."/>
            <person name="Guo Y."/>
            <person name="Takashima Y."/>
            <person name="Narisawa K."/>
            <person name="Ohta H."/>
            <person name="Nishizawa T."/>
        </authorList>
    </citation>
    <scope>NUCLEOTIDE SEQUENCE</scope>
    <source>
        <strain evidence="1">E1425</strain>
    </source>
</reference>
<dbReference type="OrthoDB" id="2436349at2759"/>
<proteinExistence type="predicted"/>
<accession>A0A9P3H1J8</accession>
<gene>
    <name evidence="1" type="ORF">EMPS_00767</name>
</gene>
<name>A0A9P3H1J8_9FUNG</name>
<dbReference type="EMBL" id="BQFW01000001">
    <property type="protein sequence ID" value="GJJ68421.1"/>
    <property type="molecule type" value="Genomic_DNA"/>
</dbReference>
<sequence length="623" mass="70131">MSGNKSPCSRVFDIPELAGAVFQFVGPITILILRLVSRSFRDRCSPFFVISLDLANAKRYPDLEKIADVAAASSIPADGLSILDQIQGLKLNGQVQSEAVASAPLASVLNRCRNLRRINMADPPGIFDGDSSAQSDPILLWPDLSNLGGTLWSTVHLLPLEGSLLSRLESLTIRVDGALPISLDNFFIRLSQSCAGQTLRTLAITGSQERWREFSFDPFQECVCALKALETVKIADLRMMSVSHPGHNDSQDPASQHQLQRRLKQRQDGCVSLKVRRLALSGYIPPQFKVPIMDLFPNVELLDLGHTDILLDSETERQVFGAQGSTKSLPHTALHAPWLLQDSNSNNTLQMKRANPFPHLKTLGAPDLSCNFLSRSLFLQHWIERQAGFQLNSIHLQRHHDKSSIFYLMKFIRTFTSKTITYKGLRIETGCQDVASLFLATHLSRMLEVLEIKSKSIESADILISAFKSSVHQEQPQNKSLSYLKSQRILGLEVTRESFRSHFQWIGTLTRLCISSGMDSRMDTILEPGSLNFMRSILRCAPNLVDFEMLEWITDLSLFDGLGRAPKRDVDAAEKVESLFPNEDEYPHLRRLALFQLPKGSEKQLSWRSQLEYRFRFLEELVV</sequence>
<dbReference type="Proteomes" id="UP000827284">
    <property type="component" value="Unassembled WGS sequence"/>
</dbReference>
<keyword evidence="2" id="KW-1185">Reference proteome</keyword>
<organism evidence="1 2">
    <name type="scientific">Entomortierella parvispora</name>
    <dbReference type="NCBI Taxonomy" id="205924"/>
    <lineage>
        <taxon>Eukaryota</taxon>
        <taxon>Fungi</taxon>
        <taxon>Fungi incertae sedis</taxon>
        <taxon>Mucoromycota</taxon>
        <taxon>Mortierellomycotina</taxon>
        <taxon>Mortierellomycetes</taxon>
        <taxon>Mortierellales</taxon>
        <taxon>Mortierellaceae</taxon>
        <taxon>Entomortierella</taxon>
    </lineage>
</organism>
<comment type="caution">
    <text evidence="1">The sequence shown here is derived from an EMBL/GenBank/DDBJ whole genome shotgun (WGS) entry which is preliminary data.</text>
</comment>
<evidence type="ECO:0000313" key="2">
    <source>
        <dbReference type="Proteomes" id="UP000827284"/>
    </source>
</evidence>
<dbReference type="AlphaFoldDB" id="A0A9P3H1J8"/>
<reference evidence="1" key="1">
    <citation type="submission" date="2021-11" db="EMBL/GenBank/DDBJ databases">
        <authorList>
            <person name="Herlambang A."/>
            <person name="Guo Y."/>
            <person name="Takashima Y."/>
            <person name="Nishizawa T."/>
        </authorList>
    </citation>
    <scope>NUCLEOTIDE SEQUENCE</scope>
    <source>
        <strain evidence="1">E1425</strain>
    </source>
</reference>
<protein>
    <submittedName>
        <fullName evidence="1">Uncharacterized protein</fullName>
    </submittedName>
</protein>
<evidence type="ECO:0000313" key="1">
    <source>
        <dbReference type="EMBL" id="GJJ68421.1"/>
    </source>
</evidence>